<dbReference type="Proteomes" id="UP000829354">
    <property type="component" value="Chromosome X"/>
</dbReference>
<organism evidence="2 3">
    <name type="scientific">Caenorhabditis briggsae</name>
    <dbReference type="NCBI Taxonomy" id="6238"/>
    <lineage>
        <taxon>Eukaryota</taxon>
        <taxon>Metazoa</taxon>
        <taxon>Ecdysozoa</taxon>
        <taxon>Nematoda</taxon>
        <taxon>Chromadorea</taxon>
        <taxon>Rhabditida</taxon>
        <taxon>Rhabditina</taxon>
        <taxon>Rhabditomorpha</taxon>
        <taxon>Rhabditoidea</taxon>
        <taxon>Rhabditidae</taxon>
        <taxon>Peloderinae</taxon>
        <taxon>Caenorhabditis</taxon>
    </lineage>
</organism>
<sequence>MAFRLGEIRADIFQIYRKACKEPSSISSTPNVTIYSDLHRHVLHKGIMEKLTVWNRIEEAVTKRDQAMKMGLPYDESSHSSDEKQAFSELGHTESKRSCRMNARAGQEMKPQVHSKKSKTSRKPKAQDKKAEIDLLNEENDSPVLHSMVPEKRMKCDTEQTSSPHSPEQIVKSTNEDPGTIKTTKTLDGTTVRAVSESHVAAATEIPLNPIKHNFVMQKAHGDDRTDFKSDFI</sequence>
<accession>A0AAE9JT31</accession>
<evidence type="ECO:0000313" key="3">
    <source>
        <dbReference type="Proteomes" id="UP000829354"/>
    </source>
</evidence>
<keyword evidence="3" id="KW-1185">Reference proteome</keyword>
<reference evidence="2 3" key="1">
    <citation type="submission" date="2022-04" db="EMBL/GenBank/DDBJ databases">
        <title>Chromosome-level reference genomes for two strains of Caenorhabditis briggsae: an improved platform for comparative genomics.</title>
        <authorList>
            <person name="Stevens L."/>
            <person name="Andersen E."/>
        </authorList>
    </citation>
    <scope>NUCLEOTIDE SEQUENCE [LARGE SCALE GENOMIC DNA]</scope>
    <source>
        <strain evidence="2">VX34</strain>
        <tissue evidence="2">Whole-organism</tissue>
    </source>
</reference>
<protein>
    <submittedName>
        <fullName evidence="2">Uncharacterized protein</fullName>
    </submittedName>
</protein>
<feature type="compositionally biased region" description="Basic and acidic residues" evidence="1">
    <location>
        <begin position="76"/>
        <end position="97"/>
    </location>
</feature>
<dbReference type="EMBL" id="CP092625">
    <property type="protein sequence ID" value="UMM43501.1"/>
    <property type="molecule type" value="Genomic_DNA"/>
</dbReference>
<proteinExistence type="predicted"/>
<evidence type="ECO:0000313" key="2">
    <source>
        <dbReference type="EMBL" id="UMM43501.1"/>
    </source>
</evidence>
<gene>
    <name evidence="2" type="ORF">L5515_018977</name>
</gene>
<feature type="region of interest" description="Disordered" evidence="1">
    <location>
        <begin position="73"/>
        <end position="135"/>
    </location>
</feature>
<name>A0AAE9JT31_CAEBR</name>
<dbReference type="AlphaFoldDB" id="A0AAE9JT31"/>
<feature type="compositionally biased region" description="Polar residues" evidence="1">
    <location>
        <begin position="159"/>
        <end position="177"/>
    </location>
</feature>
<evidence type="ECO:0000256" key="1">
    <source>
        <dbReference type="SAM" id="MobiDB-lite"/>
    </source>
</evidence>
<feature type="compositionally biased region" description="Basic residues" evidence="1">
    <location>
        <begin position="113"/>
        <end position="124"/>
    </location>
</feature>
<feature type="region of interest" description="Disordered" evidence="1">
    <location>
        <begin position="157"/>
        <end position="179"/>
    </location>
</feature>